<comment type="caution">
    <text evidence="1">The sequence shown here is derived from an EMBL/GenBank/DDBJ whole genome shotgun (WGS) entry which is preliminary data.</text>
</comment>
<name>A0A8K0NCD2_COCNU</name>
<evidence type="ECO:0000313" key="2">
    <source>
        <dbReference type="Proteomes" id="UP000797356"/>
    </source>
</evidence>
<gene>
    <name evidence="1" type="ORF">COCNU_13G007800</name>
</gene>
<dbReference type="InterPro" id="IPR036758">
    <property type="entry name" value="At5g01610-like"/>
</dbReference>
<dbReference type="EMBL" id="CM017884">
    <property type="protein sequence ID" value="KAG1366990.1"/>
    <property type="molecule type" value="Genomic_DNA"/>
</dbReference>
<evidence type="ECO:0000313" key="1">
    <source>
        <dbReference type="EMBL" id="KAG1366990.1"/>
    </source>
</evidence>
<reference evidence="1" key="1">
    <citation type="journal article" date="2017" name="Gigascience">
        <title>The genome draft of coconut (Cocos nucifera).</title>
        <authorList>
            <person name="Xiao Y."/>
            <person name="Xu P."/>
            <person name="Fan H."/>
            <person name="Baudouin L."/>
            <person name="Xia W."/>
            <person name="Bocs S."/>
            <person name="Xu J."/>
            <person name="Li Q."/>
            <person name="Guo A."/>
            <person name="Zhou L."/>
            <person name="Li J."/>
            <person name="Wu Y."/>
            <person name="Ma Z."/>
            <person name="Armero A."/>
            <person name="Issali A.E."/>
            <person name="Liu N."/>
            <person name="Peng M."/>
            <person name="Yang Y."/>
        </authorList>
    </citation>
    <scope>NUCLEOTIDE SEQUENCE</scope>
    <source>
        <tissue evidence="1">Spear leaf of Hainan Tall coconut</tissue>
    </source>
</reference>
<accession>A0A8K0NCD2</accession>
<dbReference type="Pfam" id="PF04398">
    <property type="entry name" value="DUF538"/>
    <property type="match status" value="1"/>
</dbReference>
<dbReference type="AlphaFoldDB" id="A0A8K0NCD2"/>
<dbReference type="Proteomes" id="UP000797356">
    <property type="component" value="Chromosome 13"/>
</dbReference>
<keyword evidence="2" id="KW-1185">Reference proteome</keyword>
<protein>
    <submittedName>
        <fullName evidence="1">Uncharacterized protein</fullName>
    </submittedName>
</protein>
<dbReference type="SUPFAM" id="SSF141562">
    <property type="entry name" value="At5g01610-like"/>
    <property type="match status" value="1"/>
</dbReference>
<reference evidence="1" key="2">
    <citation type="submission" date="2019-07" db="EMBL/GenBank/DDBJ databases">
        <authorList>
            <person name="Yang Y."/>
            <person name="Bocs S."/>
            <person name="Baudouin L."/>
        </authorList>
    </citation>
    <scope>NUCLEOTIDE SEQUENCE</scope>
    <source>
        <tissue evidence="1">Spear leaf of Hainan Tall coconut</tissue>
    </source>
</reference>
<sequence>MYNELTYFDQVVHGKLRYDVLQGVEGFSQEELLLWLPMKGILISDPSSSIILFDIDFAHKQLSLSLVKESSDY</sequence>
<proteinExistence type="predicted"/>
<dbReference type="InterPro" id="IPR007493">
    <property type="entry name" value="DUF538"/>
</dbReference>
<organism evidence="1 2">
    <name type="scientific">Cocos nucifera</name>
    <name type="common">Coconut palm</name>
    <dbReference type="NCBI Taxonomy" id="13894"/>
    <lineage>
        <taxon>Eukaryota</taxon>
        <taxon>Viridiplantae</taxon>
        <taxon>Streptophyta</taxon>
        <taxon>Embryophyta</taxon>
        <taxon>Tracheophyta</taxon>
        <taxon>Spermatophyta</taxon>
        <taxon>Magnoliopsida</taxon>
        <taxon>Liliopsida</taxon>
        <taxon>Arecaceae</taxon>
        <taxon>Arecoideae</taxon>
        <taxon>Cocoseae</taxon>
        <taxon>Attaleinae</taxon>
        <taxon>Cocos</taxon>
    </lineage>
</organism>
<dbReference type="Gene3D" id="2.30.240.10">
    <property type="entry name" value="At5g01610-like"/>
    <property type="match status" value="1"/>
</dbReference>